<organism evidence="1 2">
    <name type="scientific">candidate division WWE3 bacterium RIFCSPLOWO2_12_FULL_36_10</name>
    <dbReference type="NCBI Taxonomy" id="1802630"/>
    <lineage>
        <taxon>Bacteria</taxon>
        <taxon>Katanobacteria</taxon>
    </lineage>
</organism>
<name>A0A1F4VKL2_UNCKA</name>
<comment type="caution">
    <text evidence="1">The sequence shown here is derived from an EMBL/GenBank/DDBJ whole genome shotgun (WGS) entry which is preliminary data.</text>
</comment>
<evidence type="ECO:0000313" key="1">
    <source>
        <dbReference type="EMBL" id="OGC57762.1"/>
    </source>
</evidence>
<proteinExistence type="predicted"/>
<sequence>MPAGVIKYIEGQRQFEIHFPRERVVIKVGYIGSDPTLLARPYQKEDGNRGTVVDAKEFPTLLIKGAREVIANARNRTLFDRFTTLVELAIIAQTFQSVDS</sequence>
<dbReference type="AlphaFoldDB" id="A0A1F4VKL2"/>
<gene>
    <name evidence="1" type="ORF">A3H26_02060</name>
</gene>
<evidence type="ECO:0000313" key="2">
    <source>
        <dbReference type="Proteomes" id="UP000177763"/>
    </source>
</evidence>
<dbReference type="EMBL" id="MEVN01000006">
    <property type="protein sequence ID" value="OGC57762.1"/>
    <property type="molecule type" value="Genomic_DNA"/>
</dbReference>
<protein>
    <submittedName>
        <fullName evidence="1">Uncharacterized protein</fullName>
    </submittedName>
</protein>
<reference evidence="1 2" key="1">
    <citation type="journal article" date="2016" name="Nat. Commun.">
        <title>Thousands of microbial genomes shed light on interconnected biogeochemical processes in an aquifer system.</title>
        <authorList>
            <person name="Anantharaman K."/>
            <person name="Brown C.T."/>
            <person name="Hug L.A."/>
            <person name="Sharon I."/>
            <person name="Castelle C.J."/>
            <person name="Probst A.J."/>
            <person name="Thomas B.C."/>
            <person name="Singh A."/>
            <person name="Wilkins M.J."/>
            <person name="Karaoz U."/>
            <person name="Brodie E.L."/>
            <person name="Williams K.H."/>
            <person name="Hubbard S.S."/>
            <person name="Banfield J.F."/>
        </authorList>
    </citation>
    <scope>NUCLEOTIDE SEQUENCE [LARGE SCALE GENOMIC DNA]</scope>
</reference>
<accession>A0A1F4VKL2</accession>
<dbReference type="Proteomes" id="UP000177763">
    <property type="component" value="Unassembled WGS sequence"/>
</dbReference>